<proteinExistence type="inferred from homology"/>
<dbReference type="Pfam" id="PF13862">
    <property type="entry name" value="BCCIP"/>
    <property type="match status" value="1"/>
</dbReference>
<dbReference type="GeneID" id="107268711"/>
<feature type="region of interest" description="Disordered" evidence="3">
    <location>
        <begin position="1"/>
        <end position="38"/>
    </location>
</feature>
<dbReference type="PIRSF" id="PIRSF028983">
    <property type="entry name" value="BCP1"/>
    <property type="match status" value="1"/>
</dbReference>
<evidence type="ECO:0000256" key="1">
    <source>
        <dbReference type="ARBA" id="ARBA00006781"/>
    </source>
</evidence>
<dbReference type="PANTHER" id="PTHR13261:SF0">
    <property type="entry name" value="BRCA2 AND CDKN1A-INTERACTING PROTEIN"/>
    <property type="match status" value="1"/>
</dbReference>
<reference evidence="5" key="1">
    <citation type="submission" date="2025-08" db="UniProtKB">
        <authorList>
            <consortium name="RefSeq"/>
        </authorList>
    </citation>
    <scope>IDENTIFICATION</scope>
</reference>
<feature type="compositionally biased region" description="Acidic residues" evidence="3">
    <location>
        <begin position="28"/>
        <end position="38"/>
    </location>
</feature>
<name>A0AAJ7BY17_CEPCN</name>
<protein>
    <recommendedName>
        <fullName evidence="2">Protein BCCIP homolog</fullName>
    </recommendedName>
</protein>
<organism evidence="4 5">
    <name type="scientific">Cephus cinctus</name>
    <name type="common">Wheat stem sawfly</name>
    <dbReference type="NCBI Taxonomy" id="211228"/>
    <lineage>
        <taxon>Eukaryota</taxon>
        <taxon>Metazoa</taxon>
        <taxon>Ecdysozoa</taxon>
        <taxon>Arthropoda</taxon>
        <taxon>Hexapoda</taxon>
        <taxon>Insecta</taxon>
        <taxon>Pterygota</taxon>
        <taxon>Neoptera</taxon>
        <taxon>Endopterygota</taxon>
        <taxon>Hymenoptera</taxon>
        <taxon>Cephoidea</taxon>
        <taxon>Cephidae</taxon>
        <taxon>Cephus</taxon>
    </lineage>
</organism>
<dbReference type="KEGG" id="ccin:107268711"/>
<feature type="compositionally biased region" description="Basic and acidic residues" evidence="3">
    <location>
        <begin position="1"/>
        <end position="21"/>
    </location>
</feature>
<dbReference type="AlphaFoldDB" id="A0AAJ7BY17"/>
<dbReference type="GO" id="GO:0005634">
    <property type="term" value="C:nucleus"/>
    <property type="evidence" value="ECO:0007669"/>
    <property type="project" value="TreeGrafter"/>
</dbReference>
<gene>
    <name evidence="5" type="primary">LOC107268711</name>
</gene>
<sequence>MATPLKKRELQEKNEKIRENGEDTSSSENEDNESDVVEDLGMEIQVDFEGRNPQDPDYHGIKTLLQQLFLKAHLDLGGLTDLIISQNYVGSVVKQSDDEDASDDEDDDNNDVFGITTVVNISDRQVEANVPCIQQLRDLLRQLASEHATDTVNTMIKNVLENDSAPLGLLINERFVNIPAQISVPLLENLVSEMKRATVKKMPFNFSYYILICKVYKQAKKQSNKKSKSKRKNALEEPEILWSNPEEEIFAEEATFSFEFSVEKDTDSGLSGTWSENDDEMIPYRRVLLFESSKLQPIIDKIKNQLS</sequence>
<dbReference type="Proteomes" id="UP000694920">
    <property type="component" value="Unplaced"/>
</dbReference>
<accession>A0AAJ7BY17</accession>
<dbReference type="PANTHER" id="PTHR13261">
    <property type="entry name" value="BRCA2 AND CDKN1A INTERACTING PROTEIN"/>
    <property type="match status" value="1"/>
</dbReference>
<evidence type="ECO:0000313" key="4">
    <source>
        <dbReference type="Proteomes" id="UP000694920"/>
    </source>
</evidence>
<evidence type="ECO:0000256" key="2">
    <source>
        <dbReference type="PIRNR" id="PIRNR028983"/>
    </source>
</evidence>
<comment type="similarity">
    <text evidence="1 2">Belongs to the BCP1 family.</text>
</comment>
<dbReference type="InterPro" id="IPR025602">
    <property type="entry name" value="BCP1_family"/>
</dbReference>
<dbReference type="RefSeq" id="XP_015597236.1">
    <property type="nucleotide sequence ID" value="XM_015741750.2"/>
</dbReference>
<evidence type="ECO:0000256" key="3">
    <source>
        <dbReference type="SAM" id="MobiDB-lite"/>
    </source>
</evidence>
<keyword evidence="4" id="KW-1185">Reference proteome</keyword>
<evidence type="ECO:0000313" key="5">
    <source>
        <dbReference type="RefSeq" id="XP_015597236.1"/>
    </source>
</evidence>